<name>A0A1B7YEQ3_COLHI</name>
<dbReference type="PANTHER" id="PTHR46072">
    <property type="entry name" value="AMIDASE-RELATED-RELATED"/>
    <property type="match status" value="1"/>
</dbReference>
<proteinExistence type="inferred from homology"/>
<protein>
    <submittedName>
        <fullName evidence="4">Amidase</fullName>
    </submittedName>
</protein>
<dbReference type="OrthoDB" id="6428749at2759"/>
<dbReference type="RefSeq" id="XP_018158927.1">
    <property type="nucleotide sequence ID" value="XM_018301077.1"/>
</dbReference>
<accession>A0A1B7YEQ3</accession>
<dbReference type="Proteomes" id="UP000092177">
    <property type="component" value="Chromosome 4"/>
</dbReference>
<dbReference type="Pfam" id="PF01425">
    <property type="entry name" value="Amidase"/>
    <property type="match status" value="2"/>
</dbReference>
<evidence type="ECO:0000313" key="4">
    <source>
        <dbReference type="EMBL" id="OBR10410.1"/>
    </source>
</evidence>
<dbReference type="InterPro" id="IPR036928">
    <property type="entry name" value="AS_sf"/>
</dbReference>
<organism evidence="4 5">
    <name type="scientific">Colletotrichum higginsianum (strain IMI 349063)</name>
    <name type="common">Crucifer anthracnose fungus</name>
    <dbReference type="NCBI Taxonomy" id="759273"/>
    <lineage>
        <taxon>Eukaryota</taxon>
        <taxon>Fungi</taxon>
        <taxon>Dikarya</taxon>
        <taxon>Ascomycota</taxon>
        <taxon>Pezizomycotina</taxon>
        <taxon>Sordariomycetes</taxon>
        <taxon>Hypocreomycetidae</taxon>
        <taxon>Glomerellales</taxon>
        <taxon>Glomerellaceae</taxon>
        <taxon>Colletotrichum</taxon>
        <taxon>Colletotrichum destructivum species complex</taxon>
    </lineage>
</organism>
<sequence>MGSLKTEPWELAAAKKRESLAASIPPEWRAPKTLLPPDSQDDVTTWPETSGWFTAEELAITDSTAAELIAKLASGELKSVDVTTAFCKRAVAAHQLTNCLSETCFDRALATARARDEHLARTGRPVGPFHGLPISLKDNFHLKGLDATVGFTSHIGNPSDTDAALAALLEDAGAVFYVKTNVPTAMMIAESVNNVFGRTVNPRNRNLTSGGSSGGESALIAMKGSPLGIGTDIGKWLSPHPRRLHRHLHPPPFLRSLPDPRLPLRHAYETARELGTHEMWQLHIERTAYQKRYLDRWNEAGIDAILCPTTPFASVRNGDYKHVGYTGVYNVLDYSCVSFPTGLSADESLDVLLDSHGTPLGPDCEAVNAQYDPSAVHGMPISLQLVARRLEEEKAIAMVGRVLEVL</sequence>
<comment type="caution">
    <text evidence="4">The sequence shown here is derived from an EMBL/GenBank/DDBJ whole genome shotgun (WGS) entry which is preliminary data.</text>
</comment>
<evidence type="ECO:0000256" key="1">
    <source>
        <dbReference type="ARBA" id="ARBA00009199"/>
    </source>
</evidence>
<evidence type="ECO:0000256" key="2">
    <source>
        <dbReference type="ARBA" id="ARBA00022801"/>
    </source>
</evidence>
<dbReference type="GeneID" id="28865184"/>
<dbReference type="Gene3D" id="3.90.1300.10">
    <property type="entry name" value="Amidase signature (AS) domain"/>
    <property type="match status" value="2"/>
</dbReference>
<dbReference type="AlphaFoldDB" id="A0A1B7YEQ3"/>
<dbReference type="VEuPathDB" id="FungiDB:CH63R_06102"/>
<gene>
    <name evidence="4" type="ORF">CH63R_06102</name>
</gene>
<reference evidence="5" key="1">
    <citation type="journal article" date="2017" name="BMC Genomics">
        <title>Gapless genome assembly of Colletotrichum higginsianum reveals chromosome structure and association of transposable elements with secondary metabolite gene clusters.</title>
        <authorList>
            <person name="Dallery J.-F."/>
            <person name="Lapalu N."/>
            <person name="Zampounis A."/>
            <person name="Pigne S."/>
            <person name="Luyten I."/>
            <person name="Amselem J."/>
            <person name="Wittenberg A.H.J."/>
            <person name="Zhou S."/>
            <person name="de Queiroz M.V."/>
            <person name="Robin G.P."/>
            <person name="Auger A."/>
            <person name="Hainaut M."/>
            <person name="Henrissat B."/>
            <person name="Kim K.-T."/>
            <person name="Lee Y.-H."/>
            <person name="Lespinet O."/>
            <person name="Schwartz D.C."/>
            <person name="Thon M.R."/>
            <person name="O'Connell R.J."/>
        </authorList>
    </citation>
    <scope>NUCLEOTIDE SEQUENCE [LARGE SCALE GENOMIC DNA]</scope>
    <source>
        <strain evidence="5">IMI 349063</strain>
    </source>
</reference>
<dbReference type="SUPFAM" id="SSF75304">
    <property type="entry name" value="Amidase signature (AS) enzymes"/>
    <property type="match status" value="2"/>
</dbReference>
<feature type="domain" description="Amidase" evidence="3">
    <location>
        <begin position="267"/>
        <end position="394"/>
    </location>
</feature>
<keyword evidence="5" id="KW-1185">Reference proteome</keyword>
<dbReference type="GO" id="GO:0016787">
    <property type="term" value="F:hydrolase activity"/>
    <property type="evidence" value="ECO:0007669"/>
    <property type="project" value="UniProtKB-KW"/>
</dbReference>
<dbReference type="PANTHER" id="PTHR46072:SF11">
    <property type="entry name" value="AMIDASE-RELATED"/>
    <property type="match status" value="1"/>
</dbReference>
<keyword evidence="2" id="KW-0378">Hydrolase</keyword>
<dbReference type="KEGG" id="chig:CH63R_06102"/>
<dbReference type="EMBL" id="LTAN01000004">
    <property type="protein sequence ID" value="OBR10410.1"/>
    <property type="molecule type" value="Genomic_DNA"/>
</dbReference>
<comment type="similarity">
    <text evidence="1">Belongs to the amidase family.</text>
</comment>
<evidence type="ECO:0000313" key="5">
    <source>
        <dbReference type="Proteomes" id="UP000092177"/>
    </source>
</evidence>
<feature type="domain" description="Amidase" evidence="3">
    <location>
        <begin position="81"/>
        <end position="234"/>
    </location>
</feature>
<dbReference type="InterPro" id="IPR023631">
    <property type="entry name" value="Amidase_dom"/>
</dbReference>
<evidence type="ECO:0000259" key="3">
    <source>
        <dbReference type="Pfam" id="PF01425"/>
    </source>
</evidence>